<comment type="caution">
    <text evidence="1">The sequence shown here is derived from an EMBL/GenBank/DDBJ whole genome shotgun (WGS) entry which is preliminary data.</text>
</comment>
<organism evidence="1 2">
    <name type="scientific">Necator americanus</name>
    <name type="common">Human hookworm</name>
    <dbReference type="NCBI Taxonomy" id="51031"/>
    <lineage>
        <taxon>Eukaryota</taxon>
        <taxon>Metazoa</taxon>
        <taxon>Ecdysozoa</taxon>
        <taxon>Nematoda</taxon>
        <taxon>Chromadorea</taxon>
        <taxon>Rhabditida</taxon>
        <taxon>Rhabditina</taxon>
        <taxon>Rhabditomorpha</taxon>
        <taxon>Strongyloidea</taxon>
        <taxon>Ancylostomatidae</taxon>
        <taxon>Bunostominae</taxon>
        <taxon>Necator</taxon>
    </lineage>
</organism>
<protein>
    <submittedName>
        <fullName evidence="1">Uncharacterized protein</fullName>
    </submittedName>
</protein>
<proteinExistence type="predicted"/>
<dbReference type="Proteomes" id="UP001303046">
    <property type="component" value="Unassembled WGS sequence"/>
</dbReference>
<dbReference type="EMBL" id="JAVFWL010000003">
    <property type="protein sequence ID" value="KAK6745895.1"/>
    <property type="molecule type" value="Genomic_DNA"/>
</dbReference>
<gene>
    <name evidence="1" type="primary">Necator_chrIII.g12935</name>
    <name evidence="1" type="ORF">RB195_012168</name>
</gene>
<keyword evidence="2" id="KW-1185">Reference proteome</keyword>
<name>A0ABR1D5V1_NECAM</name>
<evidence type="ECO:0000313" key="2">
    <source>
        <dbReference type="Proteomes" id="UP001303046"/>
    </source>
</evidence>
<reference evidence="1 2" key="1">
    <citation type="submission" date="2023-08" db="EMBL/GenBank/DDBJ databases">
        <title>A Necator americanus chromosomal reference genome.</title>
        <authorList>
            <person name="Ilik V."/>
            <person name="Petrzelkova K.J."/>
            <person name="Pardy F."/>
            <person name="Fuh T."/>
            <person name="Niatou-Singa F.S."/>
            <person name="Gouil Q."/>
            <person name="Baker L."/>
            <person name="Ritchie M.E."/>
            <person name="Jex A.R."/>
            <person name="Gazzola D."/>
            <person name="Li H."/>
            <person name="Toshio Fujiwara R."/>
            <person name="Zhan B."/>
            <person name="Aroian R.V."/>
            <person name="Pafco B."/>
            <person name="Schwarz E.M."/>
        </authorList>
    </citation>
    <scope>NUCLEOTIDE SEQUENCE [LARGE SCALE GENOMIC DNA]</scope>
    <source>
        <strain evidence="1 2">Aroian</strain>
        <tissue evidence="1">Whole animal</tissue>
    </source>
</reference>
<evidence type="ECO:0000313" key="1">
    <source>
        <dbReference type="EMBL" id="KAK6745895.1"/>
    </source>
</evidence>
<accession>A0ABR1D5V1</accession>
<sequence length="81" mass="9363">MRTVSQGYLRRTQLKCSLDSESSRKSSPDTPIFVYVSEQLTDRRTDRPNVASQCNNDNDERVPAGFALRRKWKAIEDGERE</sequence>